<dbReference type="InParanoid" id="E9GLG6"/>
<organism evidence="2 3">
    <name type="scientific">Daphnia pulex</name>
    <name type="common">Water flea</name>
    <dbReference type="NCBI Taxonomy" id="6669"/>
    <lineage>
        <taxon>Eukaryota</taxon>
        <taxon>Metazoa</taxon>
        <taxon>Ecdysozoa</taxon>
        <taxon>Arthropoda</taxon>
        <taxon>Crustacea</taxon>
        <taxon>Branchiopoda</taxon>
        <taxon>Diplostraca</taxon>
        <taxon>Cladocera</taxon>
        <taxon>Anomopoda</taxon>
        <taxon>Daphniidae</taxon>
        <taxon>Daphnia</taxon>
    </lineage>
</organism>
<dbReference type="Proteomes" id="UP000000305">
    <property type="component" value="Unassembled WGS sequence"/>
</dbReference>
<gene>
    <name evidence="2" type="ORF">DAPPUDRAFT_304473</name>
</gene>
<sequence length="157" mass="16621">MSISTKDRQNGKNPKSLPGQQATNATSRTSSSSLVSLGEDSIAGELQAVNWNSSSSTFIPLTVGQSPTTLPSKSPSPSLLSRPTSVQSERAIHYAQLDLTPSTGQRSTPKDDFLDEVPKSPRIPRPTSASAVFGADITTAYAQIDFKKSEGIKTSNP</sequence>
<keyword evidence="3" id="KW-1185">Reference proteome</keyword>
<proteinExistence type="predicted"/>
<feature type="compositionally biased region" description="Basic and acidic residues" evidence="1">
    <location>
        <begin position="108"/>
        <end position="119"/>
    </location>
</feature>
<feature type="region of interest" description="Disordered" evidence="1">
    <location>
        <begin position="57"/>
        <end position="130"/>
    </location>
</feature>
<dbReference type="AlphaFoldDB" id="E9GLG6"/>
<dbReference type="KEGG" id="dpx:DAPPUDRAFT_304473"/>
<evidence type="ECO:0000256" key="1">
    <source>
        <dbReference type="SAM" id="MobiDB-lite"/>
    </source>
</evidence>
<accession>E9GLG6</accession>
<feature type="compositionally biased region" description="Low complexity" evidence="1">
    <location>
        <begin position="66"/>
        <end position="85"/>
    </location>
</feature>
<feature type="compositionally biased region" description="Basic and acidic residues" evidence="1">
    <location>
        <begin position="1"/>
        <end position="10"/>
    </location>
</feature>
<dbReference type="HOGENOM" id="CLU_1679710_0_0_1"/>
<feature type="region of interest" description="Disordered" evidence="1">
    <location>
        <begin position="1"/>
        <end position="36"/>
    </location>
</feature>
<reference evidence="2 3" key="1">
    <citation type="journal article" date="2011" name="Science">
        <title>The ecoresponsive genome of Daphnia pulex.</title>
        <authorList>
            <person name="Colbourne J.K."/>
            <person name="Pfrender M.E."/>
            <person name="Gilbert D."/>
            <person name="Thomas W.K."/>
            <person name="Tucker A."/>
            <person name="Oakley T.H."/>
            <person name="Tokishita S."/>
            <person name="Aerts A."/>
            <person name="Arnold G.J."/>
            <person name="Basu M.K."/>
            <person name="Bauer D.J."/>
            <person name="Caceres C.E."/>
            <person name="Carmel L."/>
            <person name="Casola C."/>
            <person name="Choi J.H."/>
            <person name="Detter J.C."/>
            <person name="Dong Q."/>
            <person name="Dusheyko S."/>
            <person name="Eads B.D."/>
            <person name="Frohlich T."/>
            <person name="Geiler-Samerotte K.A."/>
            <person name="Gerlach D."/>
            <person name="Hatcher P."/>
            <person name="Jogdeo S."/>
            <person name="Krijgsveld J."/>
            <person name="Kriventseva E.V."/>
            <person name="Kultz D."/>
            <person name="Laforsch C."/>
            <person name="Lindquist E."/>
            <person name="Lopez J."/>
            <person name="Manak J.R."/>
            <person name="Muller J."/>
            <person name="Pangilinan J."/>
            <person name="Patwardhan R.P."/>
            <person name="Pitluck S."/>
            <person name="Pritham E.J."/>
            <person name="Rechtsteiner A."/>
            <person name="Rho M."/>
            <person name="Rogozin I.B."/>
            <person name="Sakarya O."/>
            <person name="Salamov A."/>
            <person name="Schaack S."/>
            <person name="Shapiro H."/>
            <person name="Shiga Y."/>
            <person name="Skalitzky C."/>
            <person name="Smith Z."/>
            <person name="Souvorov A."/>
            <person name="Sung W."/>
            <person name="Tang Z."/>
            <person name="Tsuchiya D."/>
            <person name="Tu H."/>
            <person name="Vos H."/>
            <person name="Wang M."/>
            <person name="Wolf Y.I."/>
            <person name="Yamagata H."/>
            <person name="Yamada T."/>
            <person name="Ye Y."/>
            <person name="Shaw J.R."/>
            <person name="Andrews J."/>
            <person name="Crease T.J."/>
            <person name="Tang H."/>
            <person name="Lucas S.M."/>
            <person name="Robertson H.M."/>
            <person name="Bork P."/>
            <person name="Koonin E.V."/>
            <person name="Zdobnov E.M."/>
            <person name="Grigoriev I.V."/>
            <person name="Lynch M."/>
            <person name="Boore J.L."/>
        </authorList>
    </citation>
    <scope>NUCLEOTIDE SEQUENCE [LARGE SCALE GENOMIC DNA]</scope>
</reference>
<evidence type="ECO:0000313" key="3">
    <source>
        <dbReference type="Proteomes" id="UP000000305"/>
    </source>
</evidence>
<evidence type="ECO:0000313" key="2">
    <source>
        <dbReference type="EMBL" id="EFX79699.1"/>
    </source>
</evidence>
<feature type="compositionally biased region" description="Low complexity" evidence="1">
    <location>
        <begin position="26"/>
        <end position="36"/>
    </location>
</feature>
<dbReference type="EMBL" id="GL732551">
    <property type="protein sequence ID" value="EFX79699.1"/>
    <property type="molecule type" value="Genomic_DNA"/>
</dbReference>
<name>E9GLG6_DAPPU</name>
<protein>
    <submittedName>
        <fullName evidence="2">Uncharacterized protein</fullName>
    </submittedName>
</protein>